<dbReference type="AlphaFoldDB" id="A0A1Q3CB01"/>
<reference evidence="5" key="1">
    <citation type="submission" date="2016-04" db="EMBL/GenBank/DDBJ databases">
        <title>Cephalotus genome sequencing.</title>
        <authorList>
            <person name="Fukushima K."/>
            <person name="Hasebe M."/>
            <person name="Fang X."/>
        </authorList>
    </citation>
    <scope>NUCLEOTIDE SEQUENCE [LARGE SCALE GENOMIC DNA]</scope>
    <source>
        <strain evidence="5">cv. St1</strain>
    </source>
</reference>
<evidence type="ECO:0000256" key="1">
    <source>
        <dbReference type="PROSITE-ProRule" id="PRU00047"/>
    </source>
</evidence>
<dbReference type="InParanoid" id="A0A1Q3CB01"/>
<keyword evidence="1" id="KW-0863">Zinc-finger</keyword>
<feature type="domain" description="CCHC-type" evidence="3">
    <location>
        <begin position="24"/>
        <end position="39"/>
    </location>
</feature>
<dbReference type="PROSITE" id="PS50158">
    <property type="entry name" value="ZF_CCHC"/>
    <property type="match status" value="1"/>
</dbReference>
<dbReference type="InterPro" id="IPR036875">
    <property type="entry name" value="Znf_CCHC_sf"/>
</dbReference>
<dbReference type="Pfam" id="PF14392">
    <property type="entry name" value="zf-CCHC_4"/>
    <property type="match status" value="1"/>
</dbReference>
<dbReference type="Proteomes" id="UP000187406">
    <property type="component" value="Unassembled WGS sequence"/>
</dbReference>
<gene>
    <name evidence="4" type="ORF">CFOL_v3_20881</name>
</gene>
<keyword evidence="1" id="KW-0862">Zinc</keyword>
<organism evidence="4 5">
    <name type="scientific">Cephalotus follicularis</name>
    <name type="common">Albany pitcher plant</name>
    <dbReference type="NCBI Taxonomy" id="3775"/>
    <lineage>
        <taxon>Eukaryota</taxon>
        <taxon>Viridiplantae</taxon>
        <taxon>Streptophyta</taxon>
        <taxon>Embryophyta</taxon>
        <taxon>Tracheophyta</taxon>
        <taxon>Spermatophyta</taxon>
        <taxon>Magnoliopsida</taxon>
        <taxon>eudicotyledons</taxon>
        <taxon>Gunneridae</taxon>
        <taxon>Pentapetalae</taxon>
        <taxon>rosids</taxon>
        <taxon>fabids</taxon>
        <taxon>Oxalidales</taxon>
        <taxon>Cephalotaceae</taxon>
        <taxon>Cephalotus</taxon>
    </lineage>
</organism>
<keyword evidence="5" id="KW-1185">Reference proteome</keyword>
<name>A0A1Q3CB01_CEPFO</name>
<comment type="caution">
    <text evidence="4">The sequence shown here is derived from an EMBL/GenBank/DDBJ whole genome shotgun (WGS) entry which is preliminary data.</text>
</comment>
<dbReference type="SUPFAM" id="SSF57756">
    <property type="entry name" value="Retrovirus zinc finger-like domains"/>
    <property type="match status" value="1"/>
</dbReference>
<dbReference type="GO" id="GO:0008270">
    <property type="term" value="F:zinc ion binding"/>
    <property type="evidence" value="ECO:0007669"/>
    <property type="project" value="UniProtKB-KW"/>
</dbReference>
<evidence type="ECO:0000313" key="5">
    <source>
        <dbReference type="Proteomes" id="UP000187406"/>
    </source>
</evidence>
<evidence type="ECO:0000313" key="4">
    <source>
        <dbReference type="EMBL" id="GAV77410.1"/>
    </source>
</evidence>
<feature type="compositionally biased region" description="Basic and acidic residues" evidence="2">
    <location>
        <begin position="120"/>
        <end position="129"/>
    </location>
</feature>
<dbReference type="EMBL" id="BDDD01001619">
    <property type="protein sequence ID" value="GAV77410.1"/>
    <property type="molecule type" value="Genomic_DNA"/>
</dbReference>
<dbReference type="GO" id="GO:0003676">
    <property type="term" value="F:nucleic acid binding"/>
    <property type="evidence" value="ECO:0007669"/>
    <property type="project" value="InterPro"/>
</dbReference>
<evidence type="ECO:0000259" key="3">
    <source>
        <dbReference type="PROSITE" id="PS50158"/>
    </source>
</evidence>
<accession>A0A1Q3CB01</accession>
<dbReference type="InterPro" id="IPR025836">
    <property type="entry name" value="Zn_knuckle_CX2CX4HX4C"/>
</dbReference>
<feature type="region of interest" description="Disordered" evidence="2">
    <location>
        <begin position="83"/>
        <end position="129"/>
    </location>
</feature>
<dbReference type="OrthoDB" id="1707487at2759"/>
<protein>
    <submittedName>
        <fullName evidence="4">Zf-CCHC_4 domain-containing protein</fullName>
    </submittedName>
</protein>
<proteinExistence type="predicted"/>
<dbReference type="InterPro" id="IPR001878">
    <property type="entry name" value="Znf_CCHC"/>
</dbReference>
<sequence>MMLSYGSDGRVWIQFRYEKLPNFCFSCGSMGHLESECDQVKQDGDLGKGVTFQYGHWLRAEGERSGREGAVNRGLTRLHLLLQNMSSDEGDGSSKSSATEKNLTKKARGKEEMSDGVNGEDGKEESSTA</sequence>
<evidence type="ECO:0000256" key="2">
    <source>
        <dbReference type="SAM" id="MobiDB-lite"/>
    </source>
</evidence>
<keyword evidence="1" id="KW-0479">Metal-binding</keyword>